<accession>A0A0P0ABX6</accession>
<dbReference type="InterPro" id="IPR037291">
    <property type="entry name" value="DUF4139"/>
</dbReference>
<protein>
    <submittedName>
        <fullName evidence="1">Uncharacterized protein</fullName>
    </submittedName>
</protein>
<dbReference type="RefSeq" id="WP_062217689.1">
    <property type="nucleotide sequence ID" value="NZ_CP012023.1"/>
</dbReference>
<proteinExistence type="predicted"/>
<reference evidence="1 2" key="1">
    <citation type="submission" date="2015-05" db="EMBL/GenBank/DDBJ databases">
        <authorList>
            <person name="Wang D.B."/>
            <person name="Wang M."/>
        </authorList>
    </citation>
    <scope>NUCLEOTIDE SEQUENCE [LARGE SCALE GENOMIC DNA]</scope>
    <source>
        <strain evidence="1 2">IMCC 12053</strain>
    </source>
</reference>
<dbReference type="STRING" id="1397108.IMCC12053_1621"/>
<dbReference type="InterPro" id="IPR025554">
    <property type="entry name" value="DUF4140"/>
</dbReference>
<dbReference type="Proteomes" id="UP000064920">
    <property type="component" value="Chromosome"/>
</dbReference>
<sequence length="542" mass="59114">MALHPCISSAIAASIVALTPVLAQADTFTAQSVVTSATLYPTGGEVVRRARLQMPAGRHELHLPNIPAQSAQSFAQSVRAELTNAQLGPIRVRPDLQTTKENWAEPEAEARKLVADAKATLDQLKSQKAAAMDEVTAAQDGLDFLTRLKAPSGTAAIDLAQIAAMIREQSALAREAMAQAQARSNALNDSLNDAKAALDAAKIELARIADPDEARVTVSLSLDVPEDGEVSVDVIYPIQAAGWRPSYTAQLDTVTGDMQFERSVQVTQSTGEAWFDVTLSLSTDRPERSTDPSYLPPLIRRVFDPDDMRPMARSMAADTMMLEGAQMTADSMVPRGYGLNLMYDLPLEQTVYSSADEATEFAMSVLEFGPQMSVRAVPLFDETGYLMAAFQNTSGEMFLPGEVRLYRDGSFIGQTFSDSIGAGERAEFGFGPVDGIKVSRVIVDANEGDRGVIRKSNEMESAILISVENLTDRVWPIEVMDRVSVSEQEDLDIKWSSTQIPSEVASNDQRGILKWVFDLEANTIWTTQLTERLTWPDGQQLQ</sequence>
<dbReference type="PATRIC" id="fig|1397108.4.peg.1654"/>
<organism evidence="1 2">
    <name type="scientific">Celeribacter marinus</name>
    <dbReference type="NCBI Taxonomy" id="1397108"/>
    <lineage>
        <taxon>Bacteria</taxon>
        <taxon>Pseudomonadati</taxon>
        <taxon>Pseudomonadota</taxon>
        <taxon>Alphaproteobacteria</taxon>
        <taxon>Rhodobacterales</taxon>
        <taxon>Roseobacteraceae</taxon>
        <taxon>Celeribacter</taxon>
    </lineage>
</organism>
<gene>
    <name evidence="1" type="ORF">IMCC12053_1621</name>
</gene>
<dbReference type="OrthoDB" id="580912at2"/>
<dbReference type="InterPro" id="IPR011935">
    <property type="entry name" value="CHP02231"/>
</dbReference>
<dbReference type="PANTHER" id="PTHR31005">
    <property type="entry name" value="DUF4139 DOMAIN-CONTAINING PROTEIN"/>
    <property type="match status" value="1"/>
</dbReference>
<dbReference type="KEGG" id="cmar:IMCC12053_1621"/>
<dbReference type="PANTHER" id="PTHR31005:SF8">
    <property type="entry name" value="DUF4139 DOMAIN-CONTAINING PROTEIN"/>
    <property type="match status" value="1"/>
</dbReference>
<dbReference type="EMBL" id="CP012023">
    <property type="protein sequence ID" value="ALI55568.1"/>
    <property type="molecule type" value="Genomic_DNA"/>
</dbReference>
<keyword evidence="2" id="KW-1185">Reference proteome</keyword>
<evidence type="ECO:0000313" key="1">
    <source>
        <dbReference type="EMBL" id="ALI55568.1"/>
    </source>
</evidence>
<name>A0A0P0ABX6_9RHOB</name>
<dbReference type="AlphaFoldDB" id="A0A0P0ABX6"/>
<evidence type="ECO:0000313" key="2">
    <source>
        <dbReference type="Proteomes" id="UP000064920"/>
    </source>
</evidence>
<dbReference type="Pfam" id="PF13600">
    <property type="entry name" value="DUF4140"/>
    <property type="match status" value="1"/>
</dbReference>
<dbReference type="NCBIfam" id="TIGR02231">
    <property type="entry name" value="mucoidy inhibitor MuiA family protein"/>
    <property type="match status" value="1"/>
</dbReference>
<dbReference type="Pfam" id="PF13598">
    <property type="entry name" value="DUF4139"/>
    <property type="match status" value="1"/>
</dbReference>